<evidence type="ECO:0000313" key="19">
    <source>
        <dbReference type="EMBL" id="UXD86787.1"/>
    </source>
</evidence>
<keyword evidence="10 16" id="KW-0573">Peptidoglycan synthesis</keyword>
<evidence type="ECO:0000256" key="9">
    <source>
        <dbReference type="ARBA" id="ARBA00022960"/>
    </source>
</evidence>
<dbReference type="Proteomes" id="UP001065322">
    <property type="component" value="Chromosome"/>
</dbReference>
<dbReference type="Gene3D" id="3.40.710.10">
    <property type="entry name" value="DD-peptidase/beta-lactamase superfamily"/>
    <property type="match status" value="1"/>
</dbReference>
<keyword evidence="3 16" id="KW-0997">Cell inner membrane</keyword>
<organism evidence="19 20">
    <name type="scientific">Thalassolituus hydrocarboniclasticus</name>
    <dbReference type="NCBI Taxonomy" id="2742796"/>
    <lineage>
        <taxon>Bacteria</taxon>
        <taxon>Pseudomonadati</taxon>
        <taxon>Pseudomonadota</taxon>
        <taxon>Gammaproteobacteria</taxon>
        <taxon>Oceanospirillales</taxon>
        <taxon>Oceanospirillaceae</taxon>
        <taxon>Thalassolituus</taxon>
    </lineage>
</organism>
<keyword evidence="12 16" id="KW-0472">Membrane</keyword>
<dbReference type="EMBL" id="CP054475">
    <property type="protein sequence ID" value="UXD86787.1"/>
    <property type="molecule type" value="Genomic_DNA"/>
</dbReference>
<feature type="transmembrane region" description="Helical" evidence="16">
    <location>
        <begin position="21"/>
        <end position="39"/>
    </location>
</feature>
<evidence type="ECO:0000256" key="6">
    <source>
        <dbReference type="ARBA" id="ARBA00022670"/>
    </source>
</evidence>
<dbReference type="InterPro" id="IPR012338">
    <property type="entry name" value="Beta-lactam/transpept-like"/>
</dbReference>
<feature type="active site" description="Acyl-ester intermediate" evidence="16">
    <location>
        <position position="298"/>
    </location>
</feature>
<gene>
    <name evidence="16" type="primary">ftsI</name>
    <name evidence="19" type="ORF">HUF19_04710</name>
</gene>
<dbReference type="Pfam" id="PF03717">
    <property type="entry name" value="PBP_dimer"/>
    <property type="match status" value="1"/>
</dbReference>
<dbReference type="Gene3D" id="3.30.450.330">
    <property type="match status" value="1"/>
</dbReference>
<evidence type="ECO:0000259" key="17">
    <source>
        <dbReference type="Pfam" id="PF00905"/>
    </source>
</evidence>
<dbReference type="InterPro" id="IPR050515">
    <property type="entry name" value="Beta-lactam/transpept"/>
</dbReference>
<evidence type="ECO:0000313" key="20">
    <source>
        <dbReference type="Proteomes" id="UP001065322"/>
    </source>
</evidence>
<evidence type="ECO:0000256" key="8">
    <source>
        <dbReference type="ARBA" id="ARBA00022801"/>
    </source>
</evidence>
<comment type="subcellular location">
    <subcellularLocation>
        <location evidence="16">Cell inner membrane</location>
        <topology evidence="16">Single-pass membrane protein</topology>
    </subcellularLocation>
    <subcellularLocation>
        <location evidence="1">Membrane</location>
    </subcellularLocation>
</comment>
<evidence type="ECO:0000256" key="13">
    <source>
        <dbReference type="ARBA" id="ARBA00023210"/>
    </source>
</evidence>
<dbReference type="InterPro" id="IPR037532">
    <property type="entry name" value="FtsI_transpept"/>
</dbReference>
<evidence type="ECO:0000256" key="2">
    <source>
        <dbReference type="ARBA" id="ARBA00022475"/>
    </source>
</evidence>
<evidence type="ECO:0000256" key="1">
    <source>
        <dbReference type="ARBA" id="ARBA00004370"/>
    </source>
</evidence>
<dbReference type="Gene3D" id="1.10.150.770">
    <property type="match status" value="1"/>
</dbReference>
<keyword evidence="9 16" id="KW-0133">Cell shape</keyword>
<dbReference type="EC" id="3.4.16.4" evidence="16"/>
<evidence type="ECO:0000259" key="18">
    <source>
        <dbReference type="Pfam" id="PF03717"/>
    </source>
</evidence>
<comment type="similarity">
    <text evidence="16">Belongs to the transpeptidase family. FtsI subfamily.</text>
</comment>
<dbReference type="SUPFAM" id="SSF56519">
    <property type="entry name" value="Penicillin binding protein dimerisation domain"/>
    <property type="match status" value="1"/>
</dbReference>
<evidence type="ECO:0000256" key="14">
    <source>
        <dbReference type="ARBA" id="ARBA00023306"/>
    </source>
</evidence>
<evidence type="ECO:0000256" key="16">
    <source>
        <dbReference type="HAMAP-Rule" id="MF_02080"/>
    </source>
</evidence>
<keyword evidence="14 16" id="KW-0131">Cell cycle</keyword>
<keyword evidence="6 16" id="KW-0645">Protease</keyword>
<dbReference type="Gene3D" id="3.90.1310.10">
    <property type="entry name" value="Penicillin-binding protein 2a (Domain 2)"/>
    <property type="match status" value="1"/>
</dbReference>
<keyword evidence="8 16" id="KW-0378">Hydrolase</keyword>
<evidence type="ECO:0000256" key="15">
    <source>
        <dbReference type="ARBA" id="ARBA00023316"/>
    </source>
</evidence>
<reference evidence="20" key="1">
    <citation type="submission" date="2020-06" db="EMBL/GenBank/DDBJ databases">
        <title>Thalassolituus marinus alknpb1M-1, a hydrocarbon-degrading bacterium isolated from the deep-sea overlying water using an in-situ strategy from the South China Sea basin.</title>
        <authorList>
            <person name="Dong C."/>
            <person name="Chen Y."/>
            <person name="Shao Z."/>
        </authorList>
    </citation>
    <scope>NUCLEOTIDE SEQUENCE [LARGE SCALE GENOMIC DNA]</scope>
    <source>
        <strain evidence="20">alknpb1M-1</strain>
    </source>
</reference>
<dbReference type="PANTHER" id="PTHR30627">
    <property type="entry name" value="PEPTIDOGLYCAN D,D-TRANSPEPTIDASE"/>
    <property type="match status" value="1"/>
</dbReference>
<keyword evidence="13 16" id="KW-0717">Septation</keyword>
<dbReference type="HAMAP" id="MF_02080">
    <property type="entry name" value="FtsI_transpept"/>
    <property type="match status" value="1"/>
</dbReference>
<dbReference type="SUPFAM" id="SSF56601">
    <property type="entry name" value="beta-lactamase/transpeptidase-like"/>
    <property type="match status" value="1"/>
</dbReference>
<dbReference type="InterPro" id="IPR001460">
    <property type="entry name" value="PCN-bd_Tpept"/>
</dbReference>
<dbReference type="PANTHER" id="PTHR30627:SF1">
    <property type="entry name" value="PEPTIDOGLYCAN D,D-TRANSPEPTIDASE FTSI"/>
    <property type="match status" value="1"/>
</dbReference>
<keyword evidence="20" id="KW-1185">Reference proteome</keyword>
<evidence type="ECO:0000256" key="11">
    <source>
        <dbReference type="ARBA" id="ARBA00022989"/>
    </source>
</evidence>
<evidence type="ECO:0000256" key="3">
    <source>
        <dbReference type="ARBA" id="ARBA00022519"/>
    </source>
</evidence>
<keyword evidence="7 16" id="KW-0812">Transmembrane</keyword>
<name>A0ABY6A817_9GAMM</name>
<dbReference type="Pfam" id="PF00905">
    <property type="entry name" value="Transpeptidase"/>
    <property type="match status" value="1"/>
</dbReference>
<feature type="domain" description="Penicillin-binding protein transpeptidase" evidence="17">
    <location>
        <begin position="251"/>
        <end position="549"/>
    </location>
</feature>
<dbReference type="InterPro" id="IPR036138">
    <property type="entry name" value="PBP_dimer_sf"/>
</dbReference>
<evidence type="ECO:0000256" key="7">
    <source>
        <dbReference type="ARBA" id="ARBA00022692"/>
    </source>
</evidence>
<comment type="function">
    <text evidence="16">Catalyzes cross-linking of the peptidoglycan cell wall at the division septum.</text>
</comment>
<comment type="pathway">
    <text evidence="16">Cell wall biogenesis; peptidoglycan biosynthesis.</text>
</comment>
<accession>A0ABY6A817</accession>
<keyword evidence="5 16" id="KW-0121">Carboxypeptidase</keyword>
<feature type="domain" description="Penicillin-binding protein dimerisation" evidence="18">
    <location>
        <begin position="62"/>
        <end position="211"/>
    </location>
</feature>
<dbReference type="InterPro" id="IPR005311">
    <property type="entry name" value="PBP_dimer"/>
</dbReference>
<keyword evidence="2 16" id="KW-1003">Cell membrane</keyword>
<dbReference type="RefSeq" id="WP_260998725.1">
    <property type="nucleotide sequence ID" value="NZ_CP054475.1"/>
</dbReference>
<evidence type="ECO:0000256" key="5">
    <source>
        <dbReference type="ARBA" id="ARBA00022645"/>
    </source>
</evidence>
<evidence type="ECO:0000256" key="12">
    <source>
        <dbReference type="ARBA" id="ARBA00023136"/>
    </source>
</evidence>
<keyword evidence="11 16" id="KW-1133">Transmembrane helix</keyword>
<sequence length="574" mass="62302">MNAQPNQETTLSGITRWRFTLVLVVFGCLLAAVLVRLVMLHTVDQPFLFEQGEKRTVREEVQPAMRGMITDRYGKPLAVSTPVVTLWLNPQQVNVQQLPAVASDLGLSTRELVRKVERAASQGRSFLYLKRQVQPEVAQLVLKRRIAGIYGDDDFRRFYPAAEVTAHTVGIVDVDGKGQEGLELAFDEFLQGSEGSRQVVKDLYGNVIKQLKVNAVPKPGGDLALTLDLRLQYLAYRELKAAVSQHHAKSGSAVLVDARSGDVLALVNQPSYNPNNRSSLRAENMRNRAIADLIEPGSTIKPFTVAAALNSGRYFPGSEINTAPGFVRVKNKTIRDHRNYGVLDITGVITKSSNVGVTYLAHQVGAEGIWEFFSKAGIGQATVLGFPGEAVGSLPYPEQMDALRLATVSYGYGLSVSPLQLAHAYTSFTQGGCINPVRLLMNNQPQTECQRVMPAKVARQVLDMLETVTSKRGTGSRARVAGYRVGGKTGTAHKVGQQGYEDSEYTAVFSGIAPISSPDLVLVVVIDSPQGKEYYGGEVAAPVFSRIMQQALRLRQVAPDDGSVPALHMAGGPA</sequence>
<comment type="catalytic activity">
    <reaction evidence="16">
        <text>Preferential cleavage: (Ac)2-L-Lys-D-Ala-|-D-Ala. Also transpeptidation of peptidyl-alanyl moieties that are N-acyl substituents of D-alanine.</text>
        <dbReference type="EC" id="3.4.16.4"/>
    </reaction>
</comment>
<protein>
    <recommendedName>
        <fullName evidence="16">Peptidoglycan D,D-transpeptidase FtsI</fullName>
        <ecNumber evidence="16">3.4.16.4</ecNumber>
    </recommendedName>
    <alternativeName>
        <fullName evidence="16">Penicillin-binding protein 3</fullName>
        <shortName evidence="16">PBP-3</shortName>
    </alternativeName>
</protein>
<keyword evidence="15 16" id="KW-0961">Cell wall biogenesis/degradation</keyword>
<proteinExistence type="inferred from homology"/>
<keyword evidence="4 16" id="KW-0132">Cell division</keyword>
<evidence type="ECO:0000256" key="10">
    <source>
        <dbReference type="ARBA" id="ARBA00022984"/>
    </source>
</evidence>
<evidence type="ECO:0000256" key="4">
    <source>
        <dbReference type="ARBA" id="ARBA00022618"/>
    </source>
</evidence>